<dbReference type="InterPro" id="IPR035849">
    <property type="entry name" value="Fes/Fps/Fer_SH2"/>
</dbReference>
<evidence type="ECO:0000256" key="2">
    <source>
        <dbReference type="ARBA" id="ARBA00022741"/>
    </source>
</evidence>
<dbReference type="EMBL" id="CAJGYM010000038">
    <property type="protein sequence ID" value="CAD6193744.1"/>
    <property type="molecule type" value="Genomic_DNA"/>
</dbReference>
<evidence type="ECO:0000256" key="5">
    <source>
        <dbReference type="ARBA" id="ARBA00023137"/>
    </source>
</evidence>
<dbReference type="EC" id="2.7.10.2" evidence="9"/>
<reference evidence="13" key="1">
    <citation type="submission" date="2020-10" db="EMBL/GenBank/DDBJ databases">
        <authorList>
            <person name="Kikuchi T."/>
        </authorList>
    </citation>
    <scope>NUCLEOTIDE SEQUENCE</scope>
    <source>
        <strain evidence="13">NKZ352</strain>
    </source>
</reference>
<dbReference type="InterPro" id="IPR000719">
    <property type="entry name" value="Prot_kinase_dom"/>
</dbReference>
<keyword evidence="7" id="KW-0727">SH2 domain</keyword>
<evidence type="ECO:0000259" key="11">
    <source>
        <dbReference type="PROSITE" id="PS50001"/>
    </source>
</evidence>
<evidence type="ECO:0000256" key="6">
    <source>
        <dbReference type="ARBA" id="ARBA00051245"/>
    </source>
</evidence>
<dbReference type="Pfam" id="PF00017">
    <property type="entry name" value="SH2"/>
    <property type="match status" value="1"/>
</dbReference>
<evidence type="ECO:0000259" key="12">
    <source>
        <dbReference type="PROSITE" id="PS50011"/>
    </source>
</evidence>
<dbReference type="FunFam" id="3.30.505.10:FF:000051">
    <property type="entry name" value="Tyrosine-protein kinase"/>
    <property type="match status" value="1"/>
</dbReference>
<dbReference type="GO" id="GO:0004715">
    <property type="term" value="F:non-membrane spanning protein tyrosine kinase activity"/>
    <property type="evidence" value="ECO:0007669"/>
    <property type="project" value="UniProtKB-EC"/>
</dbReference>
<dbReference type="PRINTS" id="PR00109">
    <property type="entry name" value="TYRKINASE"/>
</dbReference>
<dbReference type="InterPro" id="IPR017441">
    <property type="entry name" value="Protein_kinase_ATP_BS"/>
</dbReference>
<dbReference type="PROSITE" id="PS50001">
    <property type="entry name" value="SH2"/>
    <property type="match status" value="1"/>
</dbReference>
<dbReference type="PANTHER" id="PTHR24418">
    <property type="entry name" value="TYROSINE-PROTEIN KINASE"/>
    <property type="match status" value="1"/>
</dbReference>
<dbReference type="SMART" id="SM00219">
    <property type="entry name" value="TyrKc"/>
    <property type="match status" value="1"/>
</dbReference>
<evidence type="ECO:0000256" key="3">
    <source>
        <dbReference type="ARBA" id="ARBA00022777"/>
    </source>
</evidence>
<dbReference type="InterPro" id="IPR000980">
    <property type="entry name" value="SH2"/>
</dbReference>
<dbReference type="FunFam" id="3.30.200.20:FF:000518">
    <property type="entry name" value="Tyrosine-protein kinase"/>
    <property type="match status" value="1"/>
</dbReference>
<feature type="region of interest" description="Disordered" evidence="10">
    <location>
        <begin position="408"/>
        <end position="428"/>
    </location>
</feature>
<comment type="caution">
    <text evidence="13">The sequence shown here is derived from an EMBL/GenBank/DDBJ whole genome shotgun (WGS) entry which is preliminary data.</text>
</comment>
<dbReference type="InterPro" id="IPR008266">
    <property type="entry name" value="Tyr_kinase_AS"/>
</dbReference>
<keyword evidence="14" id="KW-1185">Reference proteome</keyword>
<feature type="domain" description="Protein kinase" evidence="12">
    <location>
        <begin position="129"/>
        <end position="393"/>
    </location>
</feature>
<dbReference type="SMART" id="SM00252">
    <property type="entry name" value="SH2"/>
    <property type="match status" value="1"/>
</dbReference>
<evidence type="ECO:0000256" key="1">
    <source>
        <dbReference type="ARBA" id="ARBA00022679"/>
    </source>
</evidence>
<dbReference type="CDD" id="cd10361">
    <property type="entry name" value="SH2_Fps_family"/>
    <property type="match status" value="1"/>
</dbReference>
<dbReference type="Proteomes" id="UP000835052">
    <property type="component" value="Unassembled WGS sequence"/>
</dbReference>
<keyword evidence="2 8" id="KW-0547">Nucleotide-binding</keyword>
<gene>
    <name evidence="13" type="ORF">CAUJ_LOCUS9663</name>
</gene>
<dbReference type="OrthoDB" id="3256376at2759"/>
<evidence type="ECO:0000256" key="8">
    <source>
        <dbReference type="PROSITE-ProRule" id="PRU10141"/>
    </source>
</evidence>
<dbReference type="SUPFAM" id="SSF56112">
    <property type="entry name" value="Protein kinase-like (PK-like)"/>
    <property type="match status" value="1"/>
</dbReference>
<evidence type="ECO:0000256" key="9">
    <source>
        <dbReference type="RuleBase" id="RU362096"/>
    </source>
</evidence>
<dbReference type="InterPro" id="IPR050198">
    <property type="entry name" value="Non-receptor_tyrosine_kinases"/>
</dbReference>
<sequence length="428" mass="48856">MSAHQSASLLGAIEKEQWYHGLLPREDIKTMLRNNGDFLVRTTEPVTGSPRQYVLSVMFNKDLDDNQSIKHFVINHHNSKYSIEKYSFDSISQMIEHHLTTKESIAKTSDVMIKSPVNRQPWELDHDQIKVEKKLGEGAFGEVSMGTLRFKVSKKTCQVAIKLAKLEKLTKDQIKEIMREARMMRNFDHPNVVRFYGVAAGQEPLMVVMELASNGALDSYLSKNELPIEKKTEMILQAAWGLEYLHAKLVLHRDIAARNCLYGDGKVKISDFGLSREGTVYQMDPNRRVPIRWLAIETLKTQIYSQKTDVWSYGIMCWEIYNNGTEPYPGMTVAEVNMQVREGYRMELPHNLNPEIVNMIKVKCWSENPNDRHTMKDIAKYLEIKTGIPRPNFAAIAAAMQAELQGGTVKTNRRKKKVGVPKGLQATA</sequence>
<comment type="similarity">
    <text evidence="9">Belongs to the protein kinase superfamily. Tyr protein kinase family.</text>
</comment>
<keyword evidence="1 9" id="KW-0808">Transferase</keyword>
<feature type="domain" description="SH2" evidence="11">
    <location>
        <begin position="18"/>
        <end position="117"/>
    </location>
</feature>
<evidence type="ECO:0000256" key="10">
    <source>
        <dbReference type="SAM" id="MobiDB-lite"/>
    </source>
</evidence>
<protein>
    <recommendedName>
        <fullName evidence="9">Tyrosine-protein kinase</fullName>
        <ecNumber evidence="9">2.7.10.2</ecNumber>
    </recommendedName>
</protein>
<proteinExistence type="inferred from homology"/>
<dbReference type="FunFam" id="1.10.510.10:FF:000936">
    <property type="entry name" value="Tyrosine-protein kinase"/>
    <property type="match status" value="1"/>
</dbReference>
<dbReference type="PRINTS" id="PR00401">
    <property type="entry name" value="SH2DOMAIN"/>
</dbReference>
<dbReference type="PROSITE" id="PS00109">
    <property type="entry name" value="PROTEIN_KINASE_TYR"/>
    <property type="match status" value="1"/>
</dbReference>
<feature type="binding site" evidence="8">
    <location>
        <position position="162"/>
    </location>
    <ligand>
        <name>ATP</name>
        <dbReference type="ChEBI" id="CHEBI:30616"/>
    </ligand>
</feature>
<dbReference type="SUPFAM" id="SSF55550">
    <property type="entry name" value="SH2 domain"/>
    <property type="match status" value="1"/>
</dbReference>
<keyword evidence="5 9" id="KW-0829">Tyrosine-protein kinase</keyword>
<dbReference type="Pfam" id="PF07714">
    <property type="entry name" value="PK_Tyr_Ser-Thr"/>
    <property type="match status" value="1"/>
</dbReference>
<dbReference type="Gene3D" id="3.30.200.20">
    <property type="entry name" value="Phosphorylase Kinase, domain 1"/>
    <property type="match status" value="1"/>
</dbReference>
<name>A0A8S1HDG1_9PELO</name>
<dbReference type="PROSITE" id="PS00107">
    <property type="entry name" value="PROTEIN_KINASE_ATP"/>
    <property type="match status" value="1"/>
</dbReference>
<dbReference type="GO" id="GO:0005524">
    <property type="term" value="F:ATP binding"/>
    <property type="evidence" value="ECO:0007669"/>
    <property type="project" value="UniProtKB-UniRule"/>
</dbReference>
<dbReference type="Gene3D" id="1.10.510.10">
    <property type="entry name" value="Transferase(Phosphotransferase) domain 1"/>
    <property type="match status" value="1"/>
</dbReference>
<evidence type="ECO:0000256" key="7">
    <source>
        <dbReference type="PROSITE-ProRule" id="PRU00191"/>
    </source>
</evidence>
<dbReference type="InterPro" id="IPR020635">
    <property type="entry name" value="Tyr_kinase_cat_dom"/>
</dbReference>
<organism evidence="13 14">
    <name type="scientific">Caenorhabditis auriculariae</name>
    <dbReference type="NCBI Taxonomy" id="2777116"/>
    <lineage>
        <taxon>Eukaryota</taxon>
        <taxon>Metazoa</taxon>
        <taxon>Ecdysozoa</taxon>
        <taxon>Nematoda</taxon>
        <taxon>Chromadorea</taxon>
        <taxon>Rhabditida</taxon>
        <taxon>Rhabditina</taxon>
        <taxon>Rhabditomorpha</taxon>
        <taxon>Rhabditoidea</taxon>
        <taxon>Rhabditidae</taxon>
        <taxon>Peloderinae</taxon>
        <taxon>Caenorhabditis</taxon>
    </lineage>
</organism>
<dbReference type="PROSITE" id="PS50011">
    <property type="entry name" value="PROTEIN_KINASE_DOM"/>
    <property type="match status" value="1"/>
</dbReference>
<dbReference type="InterPro" id="IPR001245">
    <property type="entry name" value="Ser-Thr/Tyr_kinase_cat_dom"/>
</dbReference>
<dbReference type="Gene3D" id="3.30.505.10">
    <property type="entry name" value="SH2 domain"/>
    <property type="match status" value="1"/>
</dbReference>
<accession>A0A8S1HDG1</accession>
<evidence type="ECO:0000256" key="4">
    <source>
        <dbReference type="ARBA" id="ARBA00022840"/>
    </source>
</evidence>
<comment type="catalytic activity">
    <reaction evidence="6 9">
        <text>L-tyrosyl-[protein] + ATP = O-phospho-L-tyrosyl-[protein] + ADP + H(+)</text>
        <dbReference type="Rhea" id="RHEA:10596"/>
        <dbReference type="Rhea" id="RHEA-COMP:10136"/>
        <dbReference type="Rhea" id="RHEA-COMP:20101"/>
        <dbReference type="ChEBI" id="CHEBI:15378"/>
        <dbReference type="ChEBI" id="CHEBI:30616"/>
        <dbReference type="ChEBI" id="CHEBI:46858"/>
        <dbReference type="ChEBI" id="CHEBI:61978"/>
        <dbReference type="ChEBI" id="CHEBI:456216"/>
        <dbReference type="EC" id="2.7.10.2"/>
    </reaction>
</comment>
<dbReference type="AlphaFoldDB" id="A0A8S1HDG1"/>
<keyword evidence="3 9" id="KW-0418">Kinase</keyword>
<dbReference type="InterPro" id="IPR036860">
    <property type="entry name" value="SH2_dom_sf"/>
</dbReference>
<keyword evidence="4 8" id="KW-0067">ATP-binding</keyword>
<evidence type="ECO:0000313" key="14">
    <source>
        <dbReference type="Proteomes" id="UP000835052"/>
    </source>
</evidence>
<dbReference type="InterPro" id="IPR011009">
    <property type="entry name" value="Kinase-like_dom_sf"/>
</dbReference>
<dbReference type="CDD" id="cd00192">
    <property type="entry name" value="PTKc"/>
    <property type="match status" value="1"/>
</dbReference>
<evidence type="ECO:0000313" key="13">
    <source>
        <dbReference type="EMBL" id="CAD6193744.1"/>
    </source>
</evidence>